<dbReference type="EMBL" id="CM034387">
    <property type="protein sequence ID" value="KAJ0184184.1"/>
    <property type="molecule type" value="Genomic_DNA"/>
</dbReference>
<dbReference type="Proteomes" id="UP000824533">
    <property type="component" value="Linkage Group LG01"/>
</dbReference>
<proteinExistence type="predicted"/>
<accession>A0ACC1DJP0</accession>
<keyword evidence="2" id="KW-1185">Reference proteome</keyword>
<protein>
    <submittedName>
        <fullName evidence="1">Uncharacterized protein</fullName>
    </submittedName>
</protein>
<name>A0ACC1DJP0_9NEOP</name>
<evidence type="ECO:0000313" key="1">
    <source>
        <dbReference type="EMBL" id="KAJ0184184.1"/>
    </source>
</evidence>
<organism evidence="1 2">
    <name type="scientific">Dendrolimus kikuchii</name>
    <dbReference type="NCBI Taxonomy" id="765133"/>
    <lineage>
        <taxon>Eukaryota</taxon>
        <taxon>Metazoa</taxon>
        <taxon>Ecdysozoa</taxon>
        <taxon>Arthropoda</taxon>
        <taxon>Hexapoda</taxon>
        <taxon>Insecta</taxon>
        <taxon>Pterygota</taxon>
        <taxon>Neoptera</taxon>
        <taxon>Endopterygota</taxon>
        <taxon>Lepidoptera</taxon>
        <taxon>Glossata</taxon>
        <taxon>Ditrysia</taxon>
        <taxon>Bombycoidea</taxon>
        <taxon>Lasiocampidae</taxon>
        <taxon>Dendrolimus</taxon>
    </lineage>
</organism>
<sequence length="451" mass="51030">MSFSVLLQTTLEISLSSQAQANFRKWSSLKPKGKQNECNQAKQHTACNYHNSDNFRNWSPETPAVAKKNLPAQSCFYKNNESNQANQQTISSYHNSDNSRTNQQTASSYHNSDNFRKWGTFKPEVKQNLPAQANFYKDEDKILETIYNNDESNQANQQTASSYYNSDNSRNWGPLNPATAKQTLPAQSSFDEYDDIISKPIFNTDESNQANQQTASSYHNSDNTQNRRISNPSFAKPKMPVDFKFDKDGVTISKTTFKNEESNERSEDASSSINSTVNDNNSTKAYSNTKRNKTSKQTYKEKDTESFTFARDGFMMNEEVSRSGDKKETDDEEVNQGYEQTVQTNNTSHSVSSTAQIKKHKEKEDLYDEESSKSFGFGSNGLSNKNKYSKKIQNSTLSEESGKTSHDEKESSSKDGFQQSSSRSEKGEYSKSEKLSSNRESTEKPSKGDHN</sequence>
<reference evidence="1 2" key="1">
    <citation type="journal article" date="2021" name="Front. Genet.">
        <title>Chromosome-Level Genome Assembly Reveals Significant Gene Expansion in the Toll and IMD Signaling Pathways of Dendrolimus kikuchii.</title>
        <authorList>
            <person name="Zhou J."/>
            <person name="Wu P."/>
            <person name="Xiong Z."/>
            <person name="Liu N."/>
            <person name="Zhao N."/>
            <person name="Ji M."/>
            <person name="Qiu Y."/>
            <person name="Yang B."/>
        </authorList>
    </citation>
    <scope>NUCLEOTIDE SEQUENCE [LARGE SCALE GENOMIC DNA]</scope>
    <source>
        <strain evidence="1">Ann1</strain>
    </source>
</reference>
<evidence type="ECO:0000313" key="2">
    <source>
        <dbReference type="Proteomes" id="UP000824533"/>
    </source>
</evidence>
<comment type="caution">
    <text evidence="1">The sequence shown here is derived from an EMBL/GenBank/DDBJ whole genome shotgun (WGS) entry which is preliminary data.</text>
</comment>
<gene>
    <name evidence="1" type="ORF">K1T71_000607</name>
</gene>